<organism evidence="10 11">
    <name type="scientific">Leptospira santarosai serovar Arenal str. MAVJ 401</name>
    <dbReference type="NCBI Taxonomy" id="1049976"/>
    <lineage>
        <taxon>Bacteria</taxon>
        <taxon>Pseudomonadati</taxon>
        <taxon>Spirochaetota</taxon>
        <taxon>Spirochaetia</taxon>
        <taxon>Leptospirales</taxon>
        <taxon>Leptospiraceae</taxon>
        <taxon>Leptospira</taxon>
    </lineage>
</organism>
<dbReference type="GO" id="GO:0032259">
    <property type="term" value="P:methylation"/>
    <property type="evidence" value="ECO:0007669"/>
    <property type="project" value="UniProtKB-KW"/>
</dbReference>
<dbReference type="GO" id="GO:0003677">
    <property type="term" value="F:DNA binding"/>
    <property type="evidence" value="ECO:0007669"/>
    <property type="project" value="UniProtKB-KW"/>
</dbReference>
<dbReference type="InterPro" id="IPR001091">
    <property type="entry name" value="RM_Methyltransferase"/>
</dbReference>
<name>M6JT59_9LEPT</name>
<evidence type="ECO:0000256" key="8">
    <source>
        <dbReference type="RuleBase" id="RU362026"/>
    </source>
</evidence>
<keyword evidence="3" id="KW-0808">Transferase</keyword>
<evidence type="ECO:0000256" key="1">
    <source>
        <dbReference type="ARBA" id="ARBA00010203"/>
    </source>
</evidence>
<comment type="similarity">
    <text evidence="1">Belongs to the N(4)/N(6)-methyltransferase family. N(4) subfamily.</text>
</comment>
<keyword evidence="4" id="KW-0949">S-adenosyl-L-methionine</keyword>
<proteinExistence type="inferred from homology"/>
<dbReference type="SUPFAM" id="SSF53335">
    <property type="entry name" value="S-adenosyl-L-methionine-dependent methyltransferases"/>
    <property type="match status" value="1"/>
</dbReference>
<comment type="caution">
    <text evidence="10">The sequence shown here is derived from an EMBL/GenBank/DDBJ whole genome shotgun (WGS) entry which is preliminary data.</text>
</comment>
<dbReference type="AlphaFoldDB" id="M6JT59"/>
<keyword evidence="6" id="KW-0238">DNA-binding</keyword>
<evidence type="ECO:0000256" key="4">
    <source>
        <dbReference type="ARBA" id="ARBA00022691"/>
    </source>
</evidence>
<comment type="catalytic activity">
    <reaction evidence="7">
        <text>a 2'-deoxycytidine in DNA + S-adenosyl-L-methionine = an N(4)-methyl-2'-deoxycytidine in DNA + S-adenosyl-L-homocysteine + H(+)</text>
        <dbReference type="Rhea" id="RHEA:16857"/>
        <dbReference type="Rhea" id="RHEA-COMP:11369"/>
        <dbReference type="Rhea" id="RHEA-COMP:13674"/>
        <dbReference type="ChEBI" id="CHEBI:15378"/>
        <dbReference type="ChEBI" id="CHEBI:57856"/>
        <dbReference type="ChEBI" id="CHEBI:59789"/>
        <dbReference type="ChEBI" id="CHEBI:85452"/>
        <dbReference type="ChEBI" id="CHEBI:137933"/>
        <dbReference type="EC" id="2.1.1.113"/>
    </reaction>
</comment>
<dbReference type="Gene3D" id="3.40.50.150">
    <property type="entry name" value="Vaccinia Virus protein VP39"/>
    <property type="match status" value="1"/>
</dbReference>
<dbReference type="InterPro" id="IPR002941">
    <property type="entry name" value="DNA_methylase_N4/N6"/>
</dbReference>
<evidence type="ECO:0000259" key="9">
    <source>
        <dbReference type="Pfam" id="PF01555"/>
    </source>
</evidence>
<dbReference type="RefSeq" id="WP_004471110.1">
    <property type="nucleotide sequence ID" value="NZ_AHMU02000022.1"/>
</dbReference>
<feature type="domain" description="DNA methylase N-4/N-6" evidence="9">
    <location>
        <begin position="24"/>
        <end position="256"/>
    </location>
</feature>
<keyword evidence="2 10" id="KW-0489">Methyltransferase</keyword>
<dbReference type="PRINTS" id="PR00508">
    <property type="entry name" value="S21N4MTFRASE"/>
</dbReference>
<dbReference type="EMBL" id="AHMU02000022">
    <property type="protein sequence ID" value="EMN22818.1"/>
    <property type="molecule type" value="Genomic_DNA"/>
</dbReference>
<evidence type="ECO:0000313" key="10">
    <source>
        <dbReference type="EMBL" id="EMN22818.1"/>
    </source>
</evidence>
<dbReference type="Pfam" id="PF01555">
    <property type="entry name" value="N6_N4_Mtase"/>
    <property type="match status" value="1"/>
</dbReference>
<dbReference type="GO" id="GO:0009307">
    <property type="term" value="P:DNA restriction-modification system"/>
    <property type="evidence" value="ECO:0007669"/>
    <property type="project" value="UniProtKB-KW"/>
</dbReference>
<evidence type="ECO:0000256" key="5">
    <source>
        <dbReference type="ARBA" id="ARBA00022747"/>
    </source>
</evidence>
<dbReference type="GO" id="GO:0015667">
    <property type="term" value="F:site-specific DNA-methyltransferase (cytosine-N4-specific) activity"/>
    <property type="evidence" value="ECO:0007669"/>
    <property type="project" value="UniProtKB-EC"/>
</dbReference>
<dbReference type="EC" id="2.1.1.-" evidence="8"/>
<dbReference type="GO" id="GO:0008170">
    <property type="term" value="F:N-methyltransferase activity"/>
    <property type="evidence" value="ECO:0007669"/>
    <property type="project" value="InterPro"/>
</dbReference>
<gene>
    <name evidence="10" type="ORF">LEP1GSC063_1887</name>
</gene>
<accession>M6JT59</accession>
<dbReference type="PROSITE" id="PS00093">
    <property type="entry name" value="N4_MTASE"/>
    <property type="match status" value="1"/>
</dbReference>
<evidence type="ECO:0000256" key="6">
    <source>
        <dbReference type="ARBA" id="ARBA00023125"/>
    </source>
</evidence>
<evidence type="ECO:0000256" key="3">
    <source>
        <dbReference type="ARBA" id="ARBA00022679"/>
    </source>
</evidence>
<sequence length="277" mass="32144">MKTFHKTHIGDTKELLKTFPKEFVHLSITSPPYWNIKDYEDQRQIGFGESYDEYLKSLNVVWKETKRVLLPGCKMIINVGDQFRRASENNGKYEIIPIHSDIIRNCQKLGFIFLGNIIWRKITSTKTSGGGSWMGSIYHPRDGYITYEHEYIILFKKSGKPPKVTESQKELSKLPKEFRSKWFRGIWDDIHGERQNVHKAKFPLEIPERLIRMFSFSGETILDPFMGSGTTAEAAFLNNRNSVGIELNTRYANLGKKRVESMEIISENVHNYGKRSA</sequence>
<evidence type="ECO:0000256" key="2">
    <source>
        <dbReference type="ARBA" id="ARBA00022603"/>
    </source>
</evidence>
<dbReference type="InterPro" id="IPR029063">
    <property type="entry name" value="SAM-dependent_MTases_sf"/>
</dbReference>
<dbReference type="InterPro" id="IPR017985">
    <property type="entry name" value="MeTrfase_CN4_CS"/>
</dbReference>
<reference evidence="10 11" key="1">
    <citation type="submission" date="2013-01" db="EMBL/GenBank/DDBJ databases">
        <authorList>
            <person name="Harkins D.M."/>
            <person name="Durkin A.S."/>
            <person name="Brinkac L.M."/>
            <person name="Haft D.H."/>
            <person name="Selengut J.D."/>
            <person name="Sanka R."/>
            <person name="DePew J."/>
            <person name="Purushe J."/>
            <person name="Hartskeerl R.A."/>
            <person name="Ahmed A."/>
            <person name="van der Linden H."/>
            <person name="Goris M.G.A."/>
            <person name="Vinetz J.M."/>
            <person name="Sutton G.G."/>
            <person name="Nierman W.C."/>
            <person name="Fouts D.E."/>
        </authorList>
    </citation>
    <scope>NUCLEOTIDE SEQUENCE [LARGE SCALE GENOMIC DNA]</scope>
    <source>
        <strain evidence="10 11">MAVJ 401</strain>
    </source>
</reference>
<evidence type="ECO:0000313" key="11">
    <source>
        <dbReference type="Proteomes" id="UP000012106"/>
    </source>
</evidence>
<evidence type="ECO:0000256" key="7">
    <source>
        <dbReference type="ARBA" id="ARBA00049120"/>
    </source>
</evidence>
<protein>
    <recommendedName>
        <fullName evidence="8">Methyltransferase</fullName>
        <ecNumber evidence="8">2.1.1.-</ecNumber>
    </recommendedName>
</protein>
<dbReference type="Proteomes" id="UP000012106">
    <property type="component" value="Unassembled WGS sequence"/>
</dbReference>
<keyword evidence="5" id="KW-0680">Restriction system</keyword>